<dbReference type="SMART" id="SM00829">
    <property type="entry name" value="PKS_ER"/>
    <property type="match status" value="1"/>
</dbReference>
<feature type="domain" description="Enoyl reductase (ER)" evidence="3">
    <location>
        <begin position="12"/>
        <end position="320"/>
    </location>
</feature>
<evidence type="ECO:0000256" key="2">
    <source>
        <dbReference type="ARBA" id="ARBA00023002"/>
    </source>
</evidence>
<reference evidence="4 5" key="1">
    <citation type="submission" date="2023-06" db="EMBL/GenBank/DDBJ databases">
        <title>Rhodococcus indonesiensis sp. nov a new member of the Rhodococcus ruber lineage isolated from a sediment of neutral hot spring.</title>
        <authorList>
            <person name="Kusuma A.B."/>
            <person name="Fenylestari G."/>
            <person name="Ammar F."/>
            <person name="Nouioui I."/>
            <person name="Goodfellow M."/>
        </authorList>
    </citation>
    <scope>NUCLEOTIDE SEQUENCE [LARGE SCALE GENOMIC DNA]</scope>
    <source>
        <strain evidence="4 5">CSLK01-03</strain>
    </source>
</reference>
<dbReference type="PANTHER" id="PTHR48106">
    <property type="entry name" value="QUINONE OXIDOREDUCTASE PIG3-RELATED"/>
    <property type="match status" value="1"/>
</dbReference>
<proteinExistence type="predicted"/>
<accession>A0ABT7RS91</accession>
<keyword evidence="2" id="KW-0560">Oxidoreductase</keyword>
<dbReference type="SUPFAM" id="SSF50129">
    <property type="entry name" value="GroES-like"/>
    <property type="match status" value="1"/>
</dbReference>
<gene>
    <name evidence="4" type="ORF">QT969_16415</name>
</gene>
<dbReference type="Pfam" id="PF00107">
    <property type="entry name" value="ADH_zinc_N"/>
    <property type="match status" value="1"/>
</dbReference>
<sequence length="330" mass="34598">MRAARIVGEPAGGKVTVLEVPCPEPGPDEVLVRVKASSLNRGEILQAGRVTSGDPVPIGVEFAGEVEQVGARVSRWRAGDRVMGHGTGGQAEYVVAAPLALMPVPDNVSWVQAAAFPNVFITAHDALITNARMQPGESVLVNAASSGIGLAAIRIAQAMGAGRIVATTRSNDKADRLKTLGLDCVVNVSTHDQVAEVSATTEGAGVDVIIDSVGGTVFESNLECLAVQGRLVNIGRLGSATASIDLNTLWLKRLQLIGVTFRTRTETERLECVQAAARDLMAPLAAGLLNTPIDRTYPLEDIAAGHEYMKTDQHFGKIVLLVDPAADEAA</sequence>
<dbReference type="SUPFAM" id="SSF51735">
    <property type="entry name" value="NAD(P)-binding Rossmann-fold domains"/>
    <property type="match status" value="1"/>
</dbReference>
<dbReference type="PANTHER" id="PTHR48106:SF18">
    <property type="entry name" value="QUINONE OXIDOREDUCTASE PIG3"/>
    <property type="match status" value="1"/>
</dbReference>
<protein>
    <submittedName>
        <fullName evidence="4">Zinc-binding dehydrogenase</fullName>
    </submittedName>
</protein>
<evidence type="ECO:0000313" key="5">
    <source>
        <dbReference type="Proteomes" id="UP001233164"/>
    </source>
</evidence>
<dbReference type="Gene3D" id="3.90.180.10">
    <property type="entry name" value="Medium-chain alcohol dehydrogenases, catalytic domain"/>
    <property type="match status" value="1"/>
</dbReference>
<dbReference type="RefSeq" id="WP_289380039.1">
    <property type="nucleotide sequence ID" value="NZ_JAUBOF010000060.1"/>
</dbReference>
<evidence type="ECO:0000313" key="4">
    <source>
        <dbReference type="EMBL" id="MDM7489866.1"/>
    </source>
</evidence>
<dbReference type="InterPro" id="IPR020843">
    <property type="entry name" value="ER"/>
</dbReference>
<dbReference type="InterPro" id="IPR036291">
    <property type="entry name" value="NAD(P)-bd_dom_sf"/>
</dbReference>
<dbReference type="Pfam" id="PF08240">
    <property type="entry name" value="ADH_N"/>
    <property type="match status" value="1"/>
</dbReference>
<evidence type="ECO:0000256" key="1">
    <source>
        <dbReference type="ARBA" id="ARBA00022857"/>
    </source>
</evidence>
<organism evidence="4 5">
    <name type="scientific">Rhodococcus indonesiensis</name>
    <dbReference type="NCBI Taxonomy" id="3055869"/>
    <lineage>
        <taxon>Bacteria</taxon>
        <taxon>Bacillati</taxon>
        <taxon>Actinomycetota</taxon>
        <taxon>Actinomycetes</taxon>
        <taxon>Mycobacteriales</taxon>
        <taxon>Nocardiaceae</taxon>
        <taxon>Rhodococcus</taxon>
    </lineage>
</organism>
<dbReference type="EMBL" id="JAUBOF010000060">
    <property type="protein sequence ID" value="MDM7489866.1"/>
    <property type="molecule type" value="Genomic_DNA"/>
</dbReference>
<dbReference type="Gene3D" id="3.40.50.720">
    <property type="entry name" value="NAD(P)-binding Rossmann-like Domain"/>
    <property type="match status" value="1"/>
</dbReference>
<evidence type="ECO:0000259" key="3">
    <source>
        <dbReference type="SMART" id="SM00829"/>
    </source>
</evidence>
<dbReference type="InterPro" id="IPR013149">
    <property type="entry name" value="ADH-like_C"/>
</dbReference>
<comment type="caution">
    <text evidence="4">The sequence shown here is derived from an EMBL/GenBank/DDBJ whole genome shotgun (WGS) entry which is preliminary data.</text>
</comment>
<dbReference type="InterPro" id="IPR013154">
    <property type="entry name" value="ADH-like_N"/>
</dbReference>
<keyword evidence="1" id="KW-0521">NADP</keyword>
<name>A0ABT7RS91_9NOCA</name>
<dbReference type="Proteomes" id="UP001233164">
    <property type="component" value="Unassembled WGS sequence"/>
</dbReference>
<dbReference type="InterPro" id="IPR011032">
    <property type="entry name" value="GroES-like_sf"/>
</dbReference>
<keyword evidence="5" id="KW-1185">Reference proteome</keyword>